<feature type="repeat" description="Solcar" evidence="6">
    <location>
        <begin position="185"/>
        <end position="268"/>
    </location>
</feature>
<dbReference type="GeneID" id="19948620"/>
<evidence type="ECO:0000313" key="8">
    <source>
        <dbReference type="EMBL" id="EQC34568.1"/>
    </source>
</evidence>
<dbReference type="eggNOG" id="KOG0766">
    <property type="taxonomic scope" value="Eukaryota"/>
</dbReference>
<dbReference type="PROSITE" id="PS50920">
    <property type="entry name" value="SOLCAR"/>
    <property type="match status" value="3"/>
</dbReference>
<accession>T0RPZ3</accession>
<dbReference type="OrthoDB" id="1924968at2759"/>
<dbReference type="GO" id="GO:0016020">
    <property type="term" value="C:membrane"/>
    <property type="evidence" value="ECO:0007669"/>
    <property type="project" value="UniProtKB-SubCell"/>
</dbReference>
<evidence type="ECO:0000256" key="7">
    <source>
        <dbReference type="RuleBase" id="RU000488"/>
    </source>
</evidence>
<dbReference type="EMBL" id="JH767154">
    <property type="protein sequence ID" value="EQC34568.1"/>
    <property type="molecule type" value="Genomic_DNA"/>
</dbReference>
<comment type="similarity">
    <text evidence="7">Belongs to the mitochondrial carrier (TC 2.A.29) family.</text>
</comment>
<dbReference type="VEuPathDB" id="FungiDB:SDRG_07893"/>
<dbReference type="Pfam" id="PF00153">
    <property type="entry name" value="Mito_carr"/>
    <property type="match status" value="3"/>
</dbReference>
<proteinExistence type="inferred from homology"/>
<protein>
    <recommendedName>
        <fullName evidence="10">Solute carrier family 25, member 38</fullName>
    </recommendedName>
</protein>
<keyword evidence="5 6" id="KW-0472">Membrane</keyword>
<dbReference type="OMA" id="WGIYEEL"/>
<evidence type="ECO:0000256" key="3">
    <source>
        <dbReference type="ARBA" id="ARBA00022692"/>
    </source>
</evidence>
<dbReference type="Gene3D" id="1.50.40.10">
    <property type="entry name" value="Mitochondrial carrier domain"/>
    <property type="match status" value="2"/>
</dbReference>
<evidence type="ECO:0000256" key="6">
    <source>
        <dbReference type="PROSITE-ProRule" id="PRU00282"/>
    </source>
</evidence>
<name>T0RPZ3_SAPDV</name>
<evidence type="ECO:0000256" key="5">
    <source>
        <dbReference type="ARBA" id="ARBA00023136"/>
    </source>
</evidence>
<gene>
    <name evidence="8" type="ORF">SDRG_07893</name>
</gene>
<evidence type="ECO:0000313" key="9">
    <source>
        <dbReference type="Proteomes" id="UP000030762"/>
    </source>
</evidence>
<dbReference type="PANTHER" id="PTHR46181">
    <property type="entry name" value="MITOCHONDRIAL GLYCINE TRANSPORTER"/>
    <property type="match status" value="1"/>
</dbReference>
<dbReference type="AlphaFoldDB" id="T0RPZ3"/>
<organism evidence="8 9">
    <name type="scientific">Saprolegnia diclina (strain VS20)</name>
    <dbReference type="NCBI Taxonomy" id="1156394"/>
    <lineage>
        <taxon>Eukaryota</taxon>
        <taxon>Sar</taxon>
        <taxon>Stramenopiles</taxon>
        <taxon>Oomycota</taxon>
        <taxon>Saprolegniomycetes</taxon>
        <taxon>Saprolegniales</taxon>
        <taxon>Saprolegniaceae</taxon>
        <taxon>Saprolegnia</taxon>
    </lineage>
</organism>
<sequence length="269" mass="29594">MAEKDKWKHFSRGAMAGGLAAILFQPFDVIRTHQQGSFASRPNLTVRESVRRLASESGVAGLWRGTTPTLLRVCGGAGLYFSTLHQLDAQNLNVLGSFCAGAFARSFAGFVMSPLTVVKARMEWAAPSHDKGAIVAEMRRMAAEHGIRGFYRGIIPTLMRDVPFSGLYVTLYSRLKASVVCADEHRVAANFACGIVAGVASTIIVHPADVVKTRMQLDTQAITVRATLRRIYLEEGPRGFLRGVVPRVFKRTFSTALTWSMYEYMSSRT</sequence>
<keyword evidence="4" id="KW-0677">Repeat</keyword>
<dbReference type="InterPro" id="IPR018108">
    <property type="entry name" value="MCP_transmembrane"/>
</dbReference>
<feature type="repeat" description="Solcar" evidence="6">
    <location>
        <begin position="92"/>
        <end position="178"/>
    </location>
</feature>
<evidence type="ECO:0008006" key="10">
    <source>
        <dbReference type="Google" id="ProtNLM"/>
    </source>
</evidence>
<dbReference type="InParanoid" id="T0RPZ3"/>
<dbReference type="GO" id="GO:0005739">
    <property type="term" value="C:mitochondrion"/>
    <property type="evidence" value="ECO:0007669"/>
    <property type="project" value="TreeGrafter"/>
</dbReference>
<dbReference type="InterPro" id="IPR023395">
    <property type="entry name" value="MCP_dom_sf"/>
</dbReference>
<dbReference type="PANTHER" id="PTHR46181:SF3">
    <property type="entry name" value="MITOCHONDRIAL GLYCINE TRANSPORTER"/>
    <property type="match status" value="1"/>
</dbReference>
<dbReference type="STRING" id="1156394.T0RPZ3"/>
<dbReference type="Proteomes" id="UP000030762">
    <property type="component" value="Unassembled WGS sequence"/>
</dbReference>
<dbReference type="GO" id="GO:0015187">
    <property type="term" value="F:glycine transmembrane transporter activity"/>
    <property type="evidence" value="ECO:0007669"/>
    <property type="project" value="TreeGrafter"/>
</dbReference>
<dbReference type="RefSeq" id="XP_008611974.1">
    <property type="nucleotide sequence ID" value="XM_008613752.1"/>
</dbReference>
<reference evidence="8 9" key="1">
    <citation type="submission" date="2012-04" db="EMBL/GenBank/DDBJ databases">
        <title>The Genome Sequence of Saprolegnia declina VS20.</title>
        <authorList>
            <consortium name="The Broad Institute Genome Sequencing Platform"/>
            <person name="Russ C."/>
            <person name="Nusbaum C."/>
            <person name="Tyler B."/>
            <person name="van West P."/>
            <person name="Dieguez-Uribeondo J."/>
            <person name="de Bruijn I."/>
            <person name="Tripathy S."/>
            <person name="Jiang R."/>
            <person name="Young S.K."/>
            <person name="Zeng Q."/>
            <person name="Gargeya S."/>
            <person name="Fitzgerald M."/>
            <person name="Haas B."/>
            <person name="Abouelleil A."/>
            <person name="Alvarado L."/>
            <person name="Arachchi H.M."/>
            <person name="Berlin A."/>
            <person name="Chapman S.B."/>
            <person name="Goldberg J."/>
            <person name="Griggs A."/>
            <person name="Gujja S."/>
            <person name="Hansen M."/>
            <person name="Howarth C."/>
            <person name="Imamovic A."/>
            <person name="Larimer J."/>
            <person name="McCowen C."/>
            <person name="Montmayeur A."/>
            <person name="Murphy C."/>
            <person name="Neiman D."/>
            <person name="Pearson M."/>
            <person name="Priest M."/>
            <person name="Roberts A."/>
            <person name="Saif S."/>
            <person name="Shea T."/>
            <person name="Sisk P."/>
            <person name="Sykes S."/>
            <person name="Wortman J."/>
            <person name="Nusbaum C."/>
            <person name="Birren B."/>
        </authorList>
    </citation>
    <scope>NUCLEOTIDE SEQUENCE [LARGE SCALE GENOMIC DNA]</scope>
    <source>
        <strain evidence="8 9">VS20</strain>
    </source>
</reference>
<dbReference type="PRINTS" id="PR00926">
    <property type="entry name" value="MITOCARRIER"/>
</dbReference>
<evidence type="ECO:0000256" key="1">
    <source>
        <dbReference type="ARBA" id="ARBA00004141"/>
    </source>
</evidence>
<keyword evidence="2 7" id="KW-0813">Transport</keyword>
<evidence type="ECO:0000256" key="2">
    <source>
        <dbReference type="ARBA" id="ARBA00022448"/>
    </source>
</evidence>
<feature type="repeat" description="Solcar" evidence="6">
    <location>
        <begin position="4"/>
        <end position="90"/>
    </location>
</feature>
<dbReference type="InterPro" id="IPR002067">
    <property type="entry name" value="MCP"/>
</dbReference>
<keyword evidence="9" id="KW-1185">Reference proteome</keyword>
<keyword evidence="3 6" id="KW-0812">Transmembrane</keyword>
<evidence type="ECO:0000256" key="4">
    <source>
        <dbReference type="ARBA" id="ARBA00022737"/>
    </source>
</evidence>
<dbReference type="SUPFAM" id="SSF103506">
    <property type="entry name" value="Mitochondrial carrier"/>
    <property type="match status" value="1"/>
</dbReference>
<comment type="subcellular location">
    <subcellularLocation>
        <location evidence="1">Membrane</location>
        <topology evidence="1">Multi-pass membrane protein</topology>
    </subcellularLocation>
</comment>
<dbReference type="GO" id="GO:1904983">
    <property type="term" value="P:glycine import into mitochondrion"/>
    <property type="evidence" value="ECO:0007669"/>
    <property type="project" value="TreeGrafter"/>
</dbReference>